<name>A0A1H6YI51_9BACT</name>
<evidence type="ECO:0000313" key="1">
    <source>
        <dbReference type="EMBL" id="SEJ40983.1"/>
    </source>
</evidence>
<dbReference type="SUPFAM" id="SSF51445">
    <property type="entry name" value="(Trans)glycosidases"/>
    <property type="match status" value="1"/>
</dbReference>
<keyword evidence="2" id="KW-1185">Reference proteome</keyword>
<dbReference type="RefSeq" id="WP_090338531.1">
    <property type="nucleotide sequence ID" value="NZ_FNXY01000007.1"/>
</dbReference>
<dbReference type="GO" id="GO:0000272">
    <property type="term" value="P:polysaccharide catabolic process"/>
    <property type="evidence" value="ECO:0007669"/>
    <property type="project" value="TreeGrafter"/>
</dbReference>
<dbReference type="EMBL" id="FNXY01000007">
    <property type="protein sequence ID" value="SEJ40983.1"/>
    <property type="molecule type" value="Genomic_DNA"/>
</dbReference>
<dbReference type="InterPro" id="IPR017853">
    <property type="entry name" value="GH"/>
</dbReference>
<organism evidence="1 2">
    <name type="scientific">Dyadobacter koreensis</name>
    <dbReference type="NCBI Taxonomy" id="408657"/>
    <lineage>
        <taxon>Bacteria</taxon>
        <taxon>Pseudomonadati</taxon>
        <taxon>Bacteroidota</taxon>
        <taxon>Cytophagia</taxon>
        <taxon>Cytophagales</taxon>
        <taxon>Spirosomataceae</taxon>
        <taxon>Dyadobacter</taxon>
    </lineage>
</organism>
<protein>
    <recommendedName>
        <fullName evidence="3">Alpha-L-arabinofuranosidase</fullName>
    </recommendedName>
</protein>
<dbReference type="Proteomes" id="UP000199532">
    <property type="component" value="Unassembled WGS sequence"/>
</dbReference>
<dbReference type="STRING" id="408657.SAMN04487995_4539"/>
<sequence>MLFTKQYFFRIVLMIWIIPVTFSCKNTDVISGDQEATEQEIKPANDPETAKTMGLFLDTWMPKTFQTPAFIESDVPASADVTVTVDASEVITKIPLTSFGHNANTWMTPMISEPVFMNHINNLKPNIIRFPAGSGSDVYFWNARPGGLPADAPIMLTDKDNIKKEPGYGFGKTNDNWRASLDNYYDMLSQSNSKGVLTVNYGYARYGTSSDPVATAAHLAADWVRYDKGRTQYWEVGNENYGDWEWGYRIDVSKNKDGQPEYLTGKLYAQHFKVFADSMRKAAAEVGAKISIGAVMYESVPESWQTNTVKTWNEGMLPEAGNRPDFYIVHNYFTPYEENSTAAVVLGAAISQPSKMMNYVTQTITSNGAGLKPIAMTEWNMWAKSSKQQVSNVSGVFAALVVGESIVNKYGLAARWDLLNFWAEGDDHGLFSDGNEPNVAKWTPRPSFYYLYFLQKNMGDRLVKSTVQASNTAIKSYASTFSSGQASVALINISASPQTAEVKFENLKKGDRFYWYSLEGSNDNGDFSRKVIINGSAPSGIAGGPLDYTNLKARSAFSKNGIRVTVPARGMVSVVVGK</sequence>
<gene>
    <name evidence="1" type="ORF">SAMN04487995_4539</name>
</gene>
<proteinExistence type="predicted"/>
<dbReference type="PROSITE" id="PS51257">
    <property type="entry name" value="PROKAR_LIPOPROTEIN"/>
    <property type="match status" value="1"/>
</dbReference>
<dbReference type="Gene3D" id="3.20.20.80">
    <property type="entry name" value="Glycosidases"/>
    <property type="match status" value="1"/>
</dbReference>
<dbReference type="OrthoDB" id="9758333at2"/>
<evidence type="ECO:0000313" key="2">
    <source>
        <dbReference type="Proteomes" id="UP000199532"/>
    </source>
</evidence>
<dbReference type="PANTHER" id="PTHR43576:SF3">
    <property type="entry name" value="ALPHA-L-ARABINOFURANOSIDASE C"/>
    <property type="match status" value="1"/>
</dbReference>
<dbReference type="AlphaFoldDB" id="A0A1H6YI51"/>
<dbReference type="PANTHER" id="PTHR43576">
    <property type="entry name" value="ALPHA-L-ARABINOFURANOSIDASE C-RELATED"/>
    <property type="match status" value="1"/>
</dbReference>
<reference evidence="1 2" key="1">
    <citation type="submission" date="2016-10" db="EMBL/GenBank/DDBJ databases">
        <authorList>
            <person name="de Groot N.N."/>
        </authorList>
    </citation>
    <scope>NUCLEOTIDE SEQUENCE [LARGE SCALE GENOMIC DNA]</scope>
    <source>
        <strain evidence="1 2">DSM 19938</strain>
    </source>
</reference>
<evidence type="ECO:0008006" key="3">
    <source>
        <dbReference type="Google" id="ProtNLM"/>
    </source>
</evidence>
<accession>A0A1H6YI51</accession>